<evidence type="ECO:0000313" key="1">
    <source>
        <dbReference type="EMBL" id="MDR7132842.1"/>
    </source>
</evidence>
<gene>
    <name evidence="1" type="ORF">J2X06_000026</name>
</gene>
<proteinExistence type="predicted"/>
<organism evidence="1 2">
    <name type="scientific">Lysobacter niastensis</name>
    <dbReference type="NCBI Taxonomy" id="380629"/>
    <lineage>
        <taxon>Bacteria</taxon>
        <taxon>Pseudomonadati</taxon>
        <taxon>Pseudomonadota</taxon>
        <taxon>Gammaproteobacteria</taxon>
        <taxon>Lysobacterales</taxon>
        <taxon>Lysobacteraceae</taxon>
        <taxon>Lysobacter</taxon>
    </lineage>
</organism>
<dbReference type="EMBL" id="JAVDVY010000001">
    <property type="protein sequence ID" value="MDR7132842.1"/>
    <property type="molecule type" value="Genomic_DNA"/>
</dbReference>
<accession>A0ABU1W5V7</accession>
<reference evidence="1 2" key="1">
    <citation type="submission" date="2023-07" db="EMBL/GenBank/DDBJ databases">
        <title>Sorghum-associated microbial communities from plants grown in Nebraska, USA.</title>
        <authorList>
            <person name="Schachtman D."/>
        </authorList>
    </citation>
    <scope>NUCLEOTIDE SEQUENCE [LARGE SCALE GENOMIC DNA]</scope>
    <source>
        <strain evidence="1 2">BE198</strain>
    </source>
</reference>
<evidence type="ECO:0000313" key="2">
    <source>
        <dbReference type="Proteomes" id="UP001251524"/>
    </source>
</evidence>
<comment type="caution">
    <text evidence="1">The sequence shown here is derived from an EMBL/GenBank/DDBJ whole genome shotgun (WGS) entry which is preliminary data.</text>
</comment>
<sequence>MSEEKLREYGELKRFFEVWETQLFPNQFFAPDHPHHPINVLAAIEQRAGRSRALTGLKQAIGDILEGVQDLAPGQIAQLDDALRQAGALTLTLLLARQSKVFKAILRRGQIRNDTEFYLISAALSDTSSVRSETEIATLGSMVAAYEARPNNSFKPKPLRGSA</sequence>
<dbReference type="Proteomes" id="UP001251524">
    <property type="component" value="Unassembled WGS sequence"/>
</dbReference>
<protein>
    <submittedName>
        <fullName evidence="1">Uncharacterized protein</fullName>
    </submittedName>
</protein>
<keyword evidence="2" id="KW-1185">Reference proteome</keyword>
<name>A0ABU1W5V7_9GAMM</name>